<feature type="domain" description="4Fe-4S ferredoxin-type" evidence="5">
    <location>
        <begin position="24"/>
        <end position="52"/>
    </location>
</feature>
<proteinExistence type="predicted"/>
<evidence type="ECO:0000256" key="3">
    <source>
        <dbReference type="ARBA" id="ARBA00023004"/>
    </source>
</evidence>
<keyword evidence="6" id="KW-0560">Oxidoreductase</keyword>
<dbReference type="EC" id="1.6.5.11" evidence="6"/>
<keyword evidence="2" id="KW-0479">Metal-binding</keyword>
<keyword evidence="3" id="KW-0408">Iron</keyword>
<organism evidence="6 7">
    <name type="scientific">Meiothermus granaticius NBRC 107808</name>
    <dbReference type="NCBI Taxonomy" id="1227551"/>
    <lineage>
        <taxon>Bacteria</taxon>
        <taxon>Thermotogati</taxon>
        <taxon>Deinococcota</taxon>
        <taxon>Deinococci</taxon>
        <taxon>Thermales</taxon>
        <taxon>Thermaceae</taxon>
        <taxon>Meiothermus</taxon>
    </lineage>
</organism>
<reference evidence="6 7" key="1">
    <citation type="submission" date="2018-08" db="EMBL/GenBank/DDBJ databases">
        <title>Meiothermus granaticius genome AF-68 sequencing project.</title>
        <authorList>
            <person name="Da Costa M.S."/>
            <person name="Albuquerque L."/>
            <person name="Raposo P."/>
            <person name="Froufe H.J.C."/>
            <person name="Barroso C.S."/>
            <person name="Egas C."/>
        </authorList>
    </citation>
    <scope>NUCLEOTIDE SEQUENCE [LARGE SCALE GENOMIC DNA]</scope>
    <source>
        <strain evidence="6 7">AF-68</strain>
    </source>
</reference>
<dbReference type="GO" id="GO:0016491">
    <property type="term" value="F:oxidoreductase activity"/>
    <property type="evidence" value="ECO:0007669"/>
    <property type="project" value="UniProtKB-KW"/>
</dbReference>
<evidence type="ECO:0000259" key="5">
    <source>
        <dbReference type="PROSITE" id="PS51379"/>
    </source>
</evidence>
<evidence type="ECO:0000256" key="4">
    <source>
        <dbReference type="ARBA" id="ARBA00023014"/>
    </source>
</evidence>
<evidence type="ECO:0000313" key="7">
    <source>
        <dbReference type="Proteomes" id="UP000266178"/>
    </source>
</evidence>
<dbReference type="InterPro" id="IPR017900">
    <property type="entry name" value="4Fe4S_Fe_S_CS"/>
</dbReference>
<dbReference type="PROSITE" id="PS00198">
    <property type="entry name" value="4FE4S_FER_1"/>
    <property type="match status" value="2"/>
</dbReference>
<dbReference type="PANTHER" id="PTHR43687:SF1">
    <property type="entry name" value="FERREDOXIN III"/>
    <property type="match status" value="1"/>
</dbReference>
<dbReference type="EMBL" id="QWLB01000042">
    <property type="protein sequence ID" value="RIH91455.1"/>
    <property type="molecule type" value="Genomic_DNA"/>
</dbReference>
<dbReference type="AlphaFoldDB" id="A0A399F6T8"/>
<sequence length="323" mass="34384">MGLLDNLVGAFLKLTDPTPEYTGPRCLLERNSVGGCDKCASVCPHEAISLESYRVEIDEVKCTSCGLCTAVCPGIALEFPLGPIQEGLHRGQGQIRCSKVGGSGDEVRCLGQLTPGVLAEAGSKFGPLTLAHGDCAGCKIGSAEVPARVEWAVAEGRKYYPPLEATLQTQALPGAAVGRREFFGAMLGGAKRSAAELVPDLPFSAPEAEDARAQRPPELRLREIAARRAEEVRWPRIHIAEGCTLCPVCTNVCPTRAVERVRENVEGLSEEYTVTLTVAACTGCGACLSSCPPQVISLGEASKAEVFGERLELYRGVPPWYDL</sequence>
<dbReference type="OrthoDB" id="9672at2"/>
<dbReference type="Proteomes" id="UP000266178">
    <property type="component" value="Unassembled WGS sequence"/>
</dbReference>
<dbReference type="PANTHER" id="PTHR43687">
    <property type="entry name" value="ADENYLYLSULFATE REDUCTASE, BETA SUBUNIT"/>
    <property type="match status" value="1"/>
</dbReference>
<keyword evidence="1" id="KW-0004">4Fe-4S</keyword>
<dbReference type="SUPFAM" id="SSF54862">
    <property type="entry name" value="4Fe-4S ferredoxins"/>
    <property type="match status" value="1"/>
</dbReference>
<feature type="domain" description="4Fe-4S ferredoxin-type" evidence="5">
    <location>
        <begin position="272"/>
        <end position="301"/>
    </location>
</feature>
<dbReference type="Pfam" id="PF13187">
    <property type="entry name" value="Fer4_9"/>
    <property type="match status" value="1"/>
</dbReference>
<dbReference type="RefSeq" id="WP_119358083.1">
    <property type="nucleotide sequence ID" value="NZ_BJXM01000015.1"/>
</dbReference>
<keyword evidence="4" id="KW-0411">Iron-sulfur</keyword>
<comment type="caution">
    <text evidence="6">The sequence shown here is derived from an EMBL/GenBank/DDBJ whole genome shotgun (WGS) entry which is preliminary data.</text>
</comment>
<dbReference type="Pfam" id="PF12838">
    <property type="entry name" value="Fer4_7"/>
    <property type="match status" value="1"/>
</dbReference>
<evidence type="ECO:0000256" key="1">
    <source>
        <dbReference type="ARBA" id="ARBA00022485"/>
    </source>
</evidence>
<dbReference type="Gene3D" id="3.30.70.20">
    <property type="match status" value="2"/>
</dbReference>
<dbReference type="InterPro" id="IPR050572">
    <property type="entry name" value="Fe-S_Ferredoxin"/>
</dbReference>
<gene>
    <name evidence="6" type="primary">ndhI_2</name>
    <name evidence="6" type="ORF">Mgrana_02633</name>
</gene>
<dbReference type="GO" id="GO:0046872">
    <property type="term" value="F:metal ion binding"/>
    <property type="evidence" value="ECO:0007669"/>
    <property type="project" value="UniProtKB-KW"/>
</dbReference>
<protein>
    <submittedName>
        <fullName evidence="6">NAD(P)H-quinone oxidoreductase subunit I, chloroplastic</fullName>
        <ecNumber evidence="6">1.6.5.11</ecNumber>
    </submittedName>
</protein>
<feature type="domain" description="4Fe-4S ferredoxin-type" evidence="5">
    <location>
        <begin position="53"/>
        <end position="82"/>
    </location>
</feature>
<dbReference type="PROSITE" id="PS51379">
    <property type="entry name" value="4FE4S_FER_2"/>
    <property type="match status" value="4"/>
</dbReference>
<dbReference type="InterPro" id="IPR017896">
    <property type="entry name" value="4Fe4S_Fe-S-bd"/>
</dbReference>
<evidence type="ECO:0000256" key="2">
    <source>
        <dbReference type="ARBA" id="ARBA00022723"/>
    </source>
</evidence>
<accession>A0A399F6T8</accession>
<keyword evidence="7" id="KW-1185">Reference proteome</keyword>
<name>A0A399F6T8_9DEIN</name>
<dbReference type="GO" id="GO:0051539">
    <property type="term" value="F:4 iron, 4 sulfur cluster binding"/>
    <property type="evidence" value="ECO:0007669"/>
    <property type="project" value="UniProtKB-KW"/>
</dbReference>
<evidence type="ECO:0000313" key="6">
    <source>
        <dbReference type="EMBL" id="RIH91455.1"/>
    </source>
</evidence>
<feature type="domain" description="4Fe-4S ferredoxin-type" evidence="5">
    <location>
        <begin position="235"/>
        <end position="263"/>
    </location>
</feature>